<evidence type="ECO:0000256" key="5">
    <source>
        <dbReference type="SAM" id="MobiDB-lite"/>
    </source>
</evidence>
<comment type="caution">
    <text evidence="8">The sequence shown here is derived from an EMBL/GenBank/DDBJ whole genome shotgun (WGS) entry which is preliminary data.</text>
</comment>
<evidence type="ECO:0000259" key="7">
    <source>
        <dbReference type="Pfam" id="PF03404"/>
    </source>
</evidence>
<dbReference type="InterPro" id="IPR005066">
    <property type="entry name" value="MoCF_OxRdtse_dimer"/>
</dbReference>
<dbReference type="PANTHER" id="PTHR19372:SF7">
    <property type="entry name" value="SULFITE OXIDASE, MITOCHONDRIAL"/>
    <property type="match status" value="1"/>
</dbReference>
<dbReference type="GO" id="GO:0008482">
    <property type="term" value="F:sulfite oxidase activity"/>
    <property type="evidence" value="ECO:0007669"/>
    <property type="project" value="TreeGrafter"/>
</dbReference>
<organism evidence="8 9">
    <name type="scientific">Marinobacter guineae</name>
    <dbReference type="NCBI Taxonomy" id="432303"/>
    <lineage>
        <taxon>Bacteria</taxon>
        <taxon>Pseudomonadati</taxon>
        <taxon>Pseudomonadota</taxon>
        <taxon>Gammaproteobacteria</taxon>
        <taxon>Pseudomonadales</taxon>
        <taxon>Marinobacteraceae</taxon>
        <taxon>Marinobacter</taxon>
    </lineage>
</organism>
<dbReference type="InterPro" id="IPR014756">
    <property type="entry name" value="Ig_E-set"/>
</dbReference>
<dbReference type="InterPro" id="IPR006311">
    <property type="entry name" value="TAT_signal"/>
</dbReference>
<feature type="region of interest" description="Disordered" evidence="5">
    <location>
        <begin position="373"/>
        <end position="408"/>
    </location>
</feature>
<keyword evidence="3" id="KW-0479">Metal-binding</keyword>
<feature type="domain" description="Oxidoreductase molybdopterin-binding" evidence="6">
    <location>
        <begin position="105"/>
        <end position="268"/>
    </location>
</feature>
<dbReference type="OrthoDB" id="9795587at2"/>
<keyword evidence="9" id="KW-1185">Reference proteome</keyword>
<dbReference type="GO" id="GO:0030151">
    <property type="term" value="F:molybdenum ion binding"/>
    <property type="evidence" value="ECO:0007669"/>
    <property type="project" value="InterPro"/>
</dbReference>
<proteinExistence type="predicted"/>
<dbReference type="RefSeq" id="WP_099618774.1">
    <property type="nucleotide sequence ID" value="NZ_KZ319340.1"/>
</dbReference>
<dbReference type="GO" id="GO:0006790">
    <property type="term" value="P:sulfur compound metabolic process"/>
    <property type="evidence" value="ECO:0007669"/>
    <property type="project" value="TreeGrafter"/>
</dbReference>
<dbReference type="Gene3D" id="2.60.40.650">
    <property type="match status" value="1"/>
</dbReference>
<evidence type="ECO:0000256" key="4">
    <source>
        <dbReference type="ARBA" id="ARBA00023002"/>
    </source>
</evidence>
<evidence type="ECO:0000256" key="3">
    <source>
        <dbReference type="ARBA" id="ARBA00022723"/>
    </source>
</evidence>
<dbReference type="PRINTS" id="PR00407">
    <property type="entry name" value="EUMOPTERIN"/>
</dbReference>
<gene>
    <name evidence="8" type="ORF">CLH62_14175</name>
</gene>
<dbReference type="Pfam" id="PF03404">
    <property type="entry name" value="Mo-co_dimer"/>
    <property type="match status" value="1"/>
</dbReference>
<dbReference type="GO" id="GO:0043546">
    <property type="term" value="F:molybdopterin cofactor binding"/>
    <property type="evidence" value="ECO:0007669"/>
    <property type="project" value="TreeGrafter"/>
</dbReference>
<name>A0A2G1VFA3_9GAMM</name>
<dbReference type="InterPro" id="IPR036374">
    <property type="entry name" value="OxRdtase_Mopterin-bd_sf"/>
</dbReference>
<dbReference type="CDD" id="cd02110">
    <property type="entry name" value="SO_family_Moco_dimer"/>
    <property type="match status" value="1"/>
</dbReference>
<keyword evidence="4" id="KW-0560">Oxidoreductase</keyword>
<dbReference type="AlphaFoldDB" id="A0A2G1VFA3"/>
<dbReference type="GO" id="GO:0020037">
    <property type="term" value="F:heme binding"/>
    <property type="evidence" value="ECO:0007669"/>
    <property type="project" value="TreeGrafter"/>
</dbReference>
<feature type="compositionally biased region" description="Polar residues" evidence="5">
    <location>
        <begin position="374"/>
        <end position="384"/>
    </location>
</feature>
<protein>
    <submittedName>
        <fullName evidence="8">Sulfite oxidase</fullName>
    </submittedName>
</protein>
<dbReference type="PROSITE" id="PS51318">
    <property type="entry name" value="TAT"/>
    <property type="match status" value="1"/>
</dbReference>
<dbReference type="InterPro" id="IPR008335">
    <property type="entry name" value="Mopterin_OxRdtase_euk"/>
</dbReference>
<sequence>MKPETALQRGLNDPGLENPTRRSLLLGSAGAMAAVSLLGFTPLARAEEPKSLPDYAAWKERNALIVHSANTMETQRGAIGNGVITSSDRLFVRNNLPAPPASVTENPDIWEVRIEGVKNPRTLTVGDLKKMGVTTVASVLQCSGNGRAFFPHGASGTQWSVGAAGCIMWTGVPLKDVVEALGGPADGARYITSTGGETLPDGLDPKTIIVERSVPTRAMETALLAWEMNDEPLTHTHGGPLRMVVPGYYGVNNVKYVKNIAFTENQTDAKIQASGYRIREVGVKGAPDQPSMWEMNVKSWVTAPLETARSGRNMIYGVAFGGTVALEKVDVSLDGGKTWKQARFLGPDLGPYAWRPFVMAADLPAGEHRIVSRATDTQGNSQPEGRTENERGYGHNGWSDHGVTVAVS</sequence>
<keyword evidence="2" id="KW-0500">Molybdenum</keyword>
<dbReference type="Gene3D" id="3.90.420.10">
    <property type="entry name" value="Oxidoreductase, molybdopterin-binding domain"/>
    <property type="match status" value="1"/>
</dbReference>
<dbReference type="Pfam" id="PF00174">
    <property type="entry name" value="Oxidored_molyb"/>
    <property type="match status" value="1"/>
</dbReference>
<reference evidence="8 9" key="1">
    <citation type="submission" date="2017-09" db="EMBL/GenBank/DDBJ databases">
        <title>The draft genome sequences of Marinobacter guineae M3B.</title>
        <authorList>
            <person name="Cao J."/>
        </authorList>
    </citation>
    <scope>NUCLEOTIDE SEQUENCE [LARGE SCALE GENOMIC DNA]</scope>
    <source>
        <strain evidence="8 9">M3B</strain>
    </source>
</reference>
<dbReference type="InterPro" id="IPR000572">
    <property type="entry name" value="OxRdtase_Mopterin-bd_dom"/>
</dbReference>
<dbReference type="SUPFAM" id="SSF56524">
    <property type="entry name" value="Oxidoreductase molybdopterin-binding domain"/>
    <property type="match status" value="1"/>
</dbReference>
<dbReference type="PANTHER" id="PTHR19372">
    <property type="entry name" value="SULFITE REDUCTASE"/>
    <property type="match status" value="1"/>
</dbReference>
<dbReference type="SUPFAM" id="SSF81296">
    <property type="entry name" value="E set domains"/>
    <property type="match status" value="1"/>
</dbReference>
<dbReference type="EMBL" id="NTFI01000003">
    <property type="protein sequence ID" value="PHQ25468.1"/>
    <property type="molecule type" value="Genomic_DNA"/>
</dbReference>
<comment type="cofactor">
    <cofactor evidence="1">
        <name>Mo-molybdopterin</name>
        <dbReference type="ChEBI" id="CHEBI:71302"/>
    </cofactor>
</comment>
<evidence type="ECO:0000259" key="6">
    <source>
        <dbReference type="Pfam" id="PF00174"/>
    </source>
</evidence>
<dbReference type="Proteomes" id="UP000229044">
    <property type="component" value="Unassembled WGS sequence"/>
</dbReference>
<accession>A0A2G1VFA3</accession>
<evidence type="ECO:0000313" key="8">
    <source>
        <dbReference type="EMBL" id="PHQ25468.1"/>
    </source>
</evidence>
<evidence type="ECO:0000313" key="9">
    <source>
        <dbReference type="Proteomes" id="UP000229044"/>
    </source>
</evidence>
<feature type="domain" description="Moybdenum cofactor oxidoreductase dimerisation" evidence="7">
    <location>
        <begin position="291"/>
        <end position="399"/>
    </location>
</feature>
<evidence type="ECO:0000256" key="1">
    <source>
        <dbReference type="ARBA" id="ARBA00001924"/>
    </source>
</evidence>
<evidence type="ECO:0000256" key="2">
    <source>
        <dbReference type="ARBA" id="ARBA00022505"/>
    </source>
</evidence>